<keyword evidence="4 7" id="KW-0677">Repeat</keyword>
<dbReference type="GO" id="GO:0009245">
    <property type="term" value="P:lipid A biosynthetic process"/>
    <property type="evidence" value="ECO:0007669"/>
    <property type="project" value="UniProtKB-UniRule"/>
</dbReference>
<keyword evidence="3 7" id="KW-0808">Transferase</keyword>
<reference evidence="9 10" key="1">
    <citation type="submission" date="2015-11" db="EMBL/GenBank/DDBJ databases">
        <authorList>
            <person name="Zhang Y."/>
            <person name="Guo Z."/>
        </authorList>
    </citation>
    <scope>NUCLEOTIDE SEQUENCE [LARGE SCALE GENOMIC DNA]</scope>
    <source>
        <strain evidence="9 10">KCTC 32221</strain>
    </source>
</reference>
<dbReference type="InterPro" id="IPR001451">
    <property type="entry name" value="Hexapep"/>
</dbReference>
<gene>
    <name evidence="7" type="primary">lpxD</name>
    <name evidence="9" type="ORF">PS2015_1390</name>
</gene>
<evidence type="ECO:0000313" key="10">
    <source>
        <dbReference type="Proteomes" id="UP000065641"/>
    </source>
</evidence>
<dbReference type="EC" id="2.3.1.191" evidence="7"/>
<dbReference type="CDD" id="cd03352">
    <property type="entry name" value="LbH_LpxD"/>
    <property type="match status" value="1"/>
</dbReference>
<dbReference type="GO" id="GO:0103118">
    <property type="term" value="F:UDP-3-O-[(3R)-3-hydroxyacyl]-glucosamine N-acyltransferase activity"/>
    <property type="evidence" value="ECO:0007669"/>
    <property type="project" value="UniProtKB-EC"/>
</dbReference>
<name>A0A0S2KDH8_9GAMM</name>
<protein>
    <recommendedName>
        <fullName evidence="7">UDP-3-O-acylglucosamine N-acyltransferase</fullName>
        <ecNumber evidence="7">2.3.1.191</ecNumber>
    </recommendedName>
</protein>
<dbReference type="AlphaFoldDB" id="A0A0S2KDH8"/>
<feature type="domain" description="UDP-3-O-[3-hydroxymyristoyl] glucosamine N-acyltransferase non-repeat region" evidence="8">
    <location>
        <begin position="27"/>
        <end position="93"/>
    </location>
</feature>
<comment type="pathway">
    <text evidence="7">Bacterial outer membrane biogenesis; LPS lipid A biosynthesis.</text>
</comment>
<dbReference type="PANTHER" id="PTHR43378:SF2">
    <property type="entry name" value="UDP-3-O-ACYLGLUCOSAMINE N-ACYLTRANSFERASE 1, MITOCHONDRIAL-RELATED"/>
    <property type="match status" value="1"/>
</dbReference>
<dbReference type="GO" id="GO:0016020">
    <property type="term" value="C:membrane"/>
    <property type="evidence" value="ECO:0007669"/>
    <property type="project" value="GOC"/>
</dbReference>
<evidence type="ECO:0000256" key="4">
    <source>
        <dbReference type="ARBA" id="ARBA00022737"/>
    </source>
</evidence>
<evidence type="ECO:0000259" key="8">
    <source>
        <dbReference type="Pfam" id="PF04613"/>
    </source>
</evidence>
<keyword evidence="2 7" id="KW-0441">Lipid A biosynthesis</keyword>
<proteinExistence type="inferred from homology"/>
<evidence type="ECO:0000256" key="7">
    <source>
        <dbReference type="HAMAP-Rule" id="MF_00523"/>
    </source>
</evidence>
<dbReference type="KEGG" id="pspi:PS2015_1390"/>
<keyword evidence="10" id="KW-1185">Reference proteome</keyword>
<dbReference type="Proteomes" id="UP000065641">
    <property type="component" value="Chromosome"/>
</dbReference>
<dbReference type="Gene3D" id="2.160.10.10">
    <property type="entry name" value="Hexapeptide repeat proteins"/>
    <property type="match status" value="1"/>
</dbReference>
<dbReference type="SUPFAM" id="SSF51161">
    <property type="entry name" value="Trimeric LpxA-like enzymes"/>
    <property type="match status" value="1"/>
</dbReference>
<dbReference type="HAMAP" id="MF_00523">
    <property type="entry name" value="LpxD"/>
    <property type="match status" value="1"/>
</dbReference>
<evidence type="ECO:0000313" key="9">
    <source>
        <dbReference type="EMBL" id="ALO46047.1"/>
    </source>
</evidence>
<feature type="active site" description="Proton acceptor" evidence="7">
    <location>
        <position position="249"/>
    </location>
</feature>
<comment type="catalytic activity">
    <reaction evidence="7">
        <text>a UDP-3-O-[(3R)-3-hydroxyacyl]-alpha-D-glucosamine + a (3R)-hydroxyacyl-[ACP] = a UDP-2-N,3-O-bis[(3R)-3-hydroxyacyl]-alpha-D-glucosamine + holo-[ACP] + H(+)</text>
        <dbReference type="Rhea" id="RHEA:53836"/>
        <dbReference type="Rhea" id="RHEA-COMP:9685"/>
        <dbReference type="Rhea" id="RHEA-COMP:9945"/>
        <dbReference type="ChEBI" id="CHEBI:15378"/>
        <dbReference type="ChEBI" id="CHEBI:64479"/>
        <dbReference type="ChEBI" id="CHEBI:78827"/>
        <dbReference type="ChEBI" id="CHEBI:137740"/>
        <dbReference type="ChEBI" id="CHEBI:137748"/>
        <dbReference type="EC" id="2.3.1.191"/>
    </reaction>
</comment>
<dbReference type="OrthoDB" id="9784739at2"/>
<accession>A0A0S2KDH8</accession>
<dbReference type="RefSeq" id="WP_058021531.1">
    <property type="nucleotide sequence ID" value="NZ_CP013189.1"/>
</dbReference>
<dbReference type="Gene3D" id="3.40.1390.10">
    <property type="entry name" value="MurE/MurF, N-terminal domain"/>
    <property type="match status" value="1"/>
</dbReference>
<comment type="similarity">
    <text evidence="7">Belongs to the transferase hexapeptide repeat family. LpxD subfamily.</text>
</comment>
<dbReference type="NCBIfam" id="NF002060">
    <property type="entry name" value="PRK00892.1"/>
    <property type="match status" value="1"/>
</dbReference>
<dbReference type="Pfam" id="PF00132">
    <property type="entry name" value="Hexapep"/>
    <property type="match status" value="3"/>
</dbReference>
<evidence type="ECO:0000256" key="5">
    <source>
        <dbReference type="ARBA" id="ARBA00023098"/>
    </source>
</evidence>
<organism evidence="9 10">
    <name type="scientific">Pseudohongiella spirulinae</name>
    <dbReference type="NCBI Taxonomy" id="1249552"/>
    <lineage>
        <taxon>Bacteria</taxon>
        <taxon>Pseudomonadati</taxon>
        <taxon>Pseudomonadota</taxon>
        <taxon>Gammaproteobacteria</taxon>
        <taxon>Pseudomonadales</taxon>
        <taxon>Pseudohongiellaceae</taxon>
        <taxon>Pseudohongiella</taxon>
    </lineage>
</organism>
<dbReference type="NCBIfam" id="TIGR01853">
    <property type="entry name" value="lipid_A_lpxD"/>
    <property type="match status" value="1"/>
</dbReference>
<dbReference type="InterPro" id="IPR011004">
    <property type="entry name" value="Trimer_LpxA-like_sf"/>
</dbReference>
<comment type="function">
    <text evidence="7">Catalyzes the N-acylation of UDP-3-O-acylglucosamine using 3-hydroxyacyl-ACP as the acyl donor. Is involved in the biosynthesis of lipid A, a phosphorylated glycolipid that anchors the lipopolysaccharide to the outer membrane of the cell.</text>
</comment>
<evidence type="ECO:0000256" key="6">
    <source>
        <dbReference type="ARBA" id="ARBA00023315"/>
    </source>
</evidence>
<dbReference type="InterPro" id="IPR020573">
    <property type="entry name" value="UDP_GlcNAc_AcTrfase_non-rep"/>
</dbReference>
<dbReference type="UniPathway" id="UPA00973"/>
<evidence type="ECO:0000256" key="3">
    <source>
        <dbReference type="ARBA" id="ARBA00022679"/>
    </source>
</evidence>
<keyword evidence="6 7" id="KW-0012">Acyltransferase</keyword>
<dbReference type="EMBL" id="CP013189">
    <property type="protein sequence ID" value="ALO46047.1"/>
    <property type="molecule type" value="Genomic_DNA"/>
</dbReference>
<evidence type="ECO:0000256" key="2">
    <source>
        <dbReference type="ARBA" id="ARBA00022556"/>
    </source>
</evidence>
<keyword evidence="1 7" id="KW-0444">Lipid biosynthesis</keyword>
<evidence type="ECO:0000256" key="1">
    <source>
        <dbReference type="ARBA" id="ARBA00022516"/>
    </source>
</evidence>
<comment type="subunit">
    <text evidence="7">Homotrimer.</text>
</comment>
<dbReference type="InterPro" id="IPR007691">
    <property type="entry name" value="LpxD"/>
</dbReference>
<dbReference type="PATRIC" id="fig|1249552.3.peg.1394"/>
<dbReference type="Pfam" id="PF04613">
    <property type="entry name" value="LpxD"/>
    <property type="match status" value="1"/>
</dbReference>
<keyword evidence="5 7" id="KW-0443">Lipid metabolism</keyword>
<dbReference type="STRING" id="1249552.PS2015_1390"/>
<dbReference type="PANTHER" id="PTHR43378">
    <property type="entry name" value="UDP-3-O-ACYLGLUCOSAMINE N-ACYLTRANSFERASE"/>
    <property type="match status" value="1"/>
</dbReference>
<dbReference type="GO" id="GO:0016410">
    <property type="term" value="F:N-acyltransferase activity"/>
    <property type="evidence" value="ECO:0007669"/>
    <property type="project" value="InterPro"/>
</dbReference>
<sequence length="349" mass="35941">MASITLAELAQNLGLALNEAGHKASELQVVGLATLASAGQGQLSFLSNPKYASQLPRSNASAFIVTPEIGEQLDKPCLLSESPYLAYAHASQLFAGLRVVNTDESALTGVHPSAVISAEACIGDHVRIGPHAVIESGVVIGSHCSIGAGVSIGANAVLGDYCRLNANVVLYDSVHIGDRVTIHSGSVIGADGFGYAFDGQKSVKIAQLGSVFIGSDVEIGAGTTIDRGALDDTRIGNGVKIDNQVQIGHNCTVGDHTVICGCTALAGSTHVGRYCLIGGGVGITGHLSIVDKVSISAMSMVSKSIDKPGVYASGALVQESTQWRRNAVALTKLAGLSKTVRQIEKRLTE</sequence>